<reference evidence="2" key="2">
    <citation type="submission" date="2023-05" db="EMBL/GenBank/DDBJ databases">
        <authorList>
            <consortium name="Lawrence Berkeley National Laboratory"/>
            <person name="Steindorff A."/>
            <person name="Hensen N."/>
            <person name="Bonometti L."/>
            <person name="Westerberg I."/>
            <person name="Brannstrom I.O."/>
            <person name="Guillou S."/>
            <person name="Cros-Aarteil S."/>
            <person name="Calhoun S."/>
            <person name="Haridas S."/>
            <person name="Kuo A."/>
            <person name="Mondo S."/>
            <person name="Pangilinan J."/>
            <person name="Riley R."/>
            <person name="Labutti K."/>
            <person name="Andreopoulos B."/>
            <person name="Lipzen A."/>
            <person name="Chen C."/>
            <person name="Yanf M."/>
            <person name="Daum C."/>
            <person name="Ng V."/>
            <person name="Clum A."/>
            <person name="Ohm R."/>
            <person name="Martin F."/>
            <person name="Silar P."/>
            <person name="Natvig D."/>
            <person name="Lalanne C."/>
            <person name="Gautier V."/>
            <person name="Ament-Velasquez S.L."/>
            <person name="Kruys A."/>
            <person name="Hutchinson M.I."/>
            <person name="Powell A.J."/>
            <person name="Barry K."/>
            <person name="Miller A.N."/>
            <person name="Grigoriev I.V."/>
            <person name="Debuchy R."/>
            <person name="Gladieux P."/>
            <person name="Thoren M.H."/>
            <person name="Johannesson H."/>
        </authorList>
    </citation>
    <scope>NUCLEOTIDE SEQUENCE</scope>
    <source>
        <strain evidence="2">CBS 315.58</strain>
    </source>
</reference>
<reference evidence="2" key="1">
    <citation type="journal article" date="2023" name="Mol. Phylogenet. Evol.">
        <title>Genome-scale phylogeny and comparative genomics of the fungal order Sordariales.</title>
        <authorList>
            <person name="Hensen N."/>
            <person name="Bonometti L."/>
            <person name="Westerberg I."/>
            <person name="Brannstrom I.O."/>
            <person name="Guillou S."/>
            <person name="Cros-Aarteil S."/>
            <person name="Calhoun S."/>
            <person name="Haridas S."/>
            <person name="Kuo A."/>
            <person name="Mondo S."/>
            <person name="Pangilinan J."/>
            <person name="Riley R."/>
            <person name="LaButti K."/>
            <person name="Andreopoulos B."/>
            <person name="Lipzen A."/>
            <person name="Chen C."/>
            <person name="Yan M."/>
            <person name="Daum C."/>
            <person name="Ng V."/>
            <person name="Clum A."/>
            <person name="Steindorff A."/>
            <person name="Ohm R.A."/>
            <person name="Martin F."/>
            <person name="Silar P."/>
            <person name="Natvig D.O."/>
            <person name="Lalanne C."/>
            <person name="Gautier V."/>
            <person name="Ament-Velasquez S.L."/>
            <person name="Kruys A."/>
            <person name="Hutchinson M.I."/>
            <person name="Powell A.J."/>
            <person name="Barry K."/>
            <person name="Miller A.N."/>
            <person name="Grigoriev I.V."/>
            <person name="Debuchy R."/>
            <person name="Gladieux P."/>
            <person name="Hiltunen Thoren M."/>
            <person name="Johannesson H."/>
        </authorList>
    </citation>
    <scope>NUCLEOTIDE SEQUENCE</scope>
    <source>
        <strain evidence="2">CBS 315.58</strain>
    </source>
</reference>
<dbReference type="AlphaFoldDB" id="A0AAN7B127"/>
<name>A0AAN7B127_9PEZI</name>
<sequence>MQFTTIALALFATLAIAAPRPRPQDGVVNVDDIIATVTDNLNGNNVVVPVAAPVSANVGGEQINSQDATPGAIV</sequence>
<comment type="caution">
    <text evidence="2">The sequence shown here is derived from an EMBL/GenBank/DDBJ whole genome shotgun (WGS) entry which is preliminary data.</text>
</comment>
<evidence type="ECO:0000313" key="3">
    <source>
        <dbReference type="Proteomes" id="UP001303160"/>
    </source>
</evidence>
<protein>
    <submittedName>
        <fullName evidence="2">Uncharacterized protein</fullName>
    </submittedName>
</protein>
<gene>
    <name evidence="2" type="ORF">QBC40DRAFT_272502</name>
</gene>
<feature type="signal peptide" evidence="1">
    <location>
        <begin position="1"/>
        <end position="17"/>
    </location>
</feature>
<organism evidence="2 3">
    <name type="scientific">Triangularia verruculosa</name>
    <dbReference type="NCBI Taxonomy" id="2587418"/>
    <lineage>
        <taxon>Eukaryota</taxon>
        <taxon>Fungi</taxon>
        <taxon>Dikarya</taxon>
        <taxon>Ascomycota</taxon>
        <taxon>Pezizomycotina</taxon>
        <taxon>Sordariomycetes</taxon>
        <taxon>Sordariomycetidae</taxon>
        <taxon>Sordariales</taxon>
        <taxon>Podosporaceae</taxon>
        <taxon>Triangularia</taxon>
    </lineage>
</organism>
<proteinExistence type="predicted"/>
<evidence type="ECO:0000313" key="2">
    <source>
        <dbReference type="EMBL" id="KAK4204520.1"/>
    </source>
</evidence>
<accession>A0AAN7B127</accession>
<dbReference type="Proteomes" id="UP001303160">
    <property type="component" value="Unassembled WGS sequence"/>
</dbReference>
<evidence type="ECO:0000256" key="1">
    <source>
        <dbReference type="SAM" id="SignalP"/>
    </source>
</evidence>
<dbReference type="EMBL" id="MU863881">
    <property type="protein sequence ID" value="KAK4204520.1"/>
    <property type="molecule type" value="Genomic_DNA"/>
</dbReference>
<keyword evidence="3" id="KW-1185">Reference proteome</keyword>
<feature type="chain" id="PRO_5043045994" evidence="1">
    <location>
        <begin position="18"/>
        <end position="74"/>
    </location>
</feature>
<keyword evidence="1" id="KW-0732">Signal</keyword>